<dbReference type="EMBL" id="BDIP01001192">
    <property type="protein sequence ID" value="GIQ83816.1"/>
    <property type="molecule type" value="Genomic_DNA"/>
</dbReference>
<organism evidence="1 2">
    <name type="scientific">Kipferlia bialata</name>
    <dbReference type="NCBI Taxonomy" id="797122"/>
    <lineage>
        <taxon>Eukaryota</taxon>
        <taxon>Metamonada</taxon>
        <taxon>Carpediemonas-like organisms</taxon>
        <taxon>Kipferlia</taxon>
    </lineage>
</organism>
<reference evidence="1 2" key="1">
    <citation type="journal article" date="2018" name="PLoS ONE">
        <title>The draft genome of Kipferlia bialata reveals reductive genome evolution in fornicate parasites.</title>
        <authorList>
            <person name="Tanifuji G."/>
            <person name="Takabayashi S."/>
            <person name="Kume K."/>
            <person name="Takagi M."/>
            <person name="Nakayama T."/>
            <person name="Kamikawa R."/>
            <person name="Inagaki Y."/>
            <person name="Hashimoto T."/>
        </authorList>
    </citation>
    <scope>NUCLEOTIDE SEQUENCE [LARGE SCALE GENOMIC DNA]</scope>
    <source>
        <strain evidence="1">NY0173</strain>
    </source>
</reference>
<dbReference type="Proteomes" id="UP000265618">
    <property type="component" value="Unassembled WGS sequence"/>
</dbReference>
<sequence>MSIGLPPSSHTPSRSYSCSLSTGASRLARGVGGHMNTSQNRRKFCSPCLSVALSTASWNHSLTSLAVLP</sequence>
<accession>A0A9K3GIV6</accession>
<comment type="caution">
    <text evidence="1">The sequence shown here is derived from an EMBL/GenBank/DDBJ whole genome shotgun (WGS) entry which is preliminary data.</text>
</comment>
<protein>
    <submittedName>
        <fullName evidence="1">Uncharacterized protein</fullName>
    </submittedName>
</protein>
<dbReference type="AlphaFoldDB" id="A0A9K3GIV6"/>
<evidence type="ECO:0000313" key="1">
    <source>
        <dbReference type="EMBL" id="GIQ83816.1"/>
    </source>
</evidence>
<name>A0A9K3GIV6_9EUKA</name>
<keyword evidence="2" id="KW-1185">Reference proteome</keyword>
<evidence type="ECO:0000313" key="2">
    <source>
        <dbReference type="Proteomes" id="UP000265618"/>
    </source>
</evidence>
<proteinExistence type="predicted"/>
<gene>
    <name evidence="1" type="ORF">KIPB_005197</name>
</gene>